<dbReference type="Proteomes" id="UP000622552">
    <property type="component" value="Unassembled WGS sequence"/>
</dbReference>
<dbReference type="AlphaFoldDB" id="A0A8J7H2L8"/>
<evidence type="ECO:0000256" key="1">
    <source>
        <dbReference type="SAM" id="MobiDB-lite"/>
    </source>
</evidence>
<protein>
    <submittedName>
        <fullName evidence="2">Uncharacterized protein</fullName>
    </submittedName>
</protein>
<proteinExistence type="predicted"/>
<evidence type="ECO:0000313" key="2">
    <source>
        <dbReference type="EMBL" id="MBG6140488.1"/>
    </source>
</evidence>
<evidence type="ECO:0000313" key="3">
    <source>
        <dbReference type="Proteomes" id="UP000622552"/>
    </source>
</evidence>
<keyword evidence="3" id="KW-1185">Reference proteome</keyword>
<name>A0A8J7H2L8_9ACTN</name>
<dbReference type="RefSeq" id="WP_197007026.1">
    <property type="nucleotide sequence ID" value="NZ_BONS01000005.1"/>
</dbReference>
<gene>
    <name evidence="2" type="ORF">IW245_006682</name>
</gene>
<feature type="region of interest" description="Disordered" evidence="1">
    <location>
        <begin position="1"/>
        <end position="22"/>
    </location>
</feature>
<feature type="compositionally biased region" description="Polar residues" evidence="1">
    <location>
        <begin position="1"/>
        <end position="14"/>
    </location>
</feature>
<reference evidence="2" key="1">
    <citation type="submission" date="2020-11" db="EMBL/GenBank/DDBJ databases">
        <title>Sequencing the genomes of 1000 actinobacteria strains.</title>
        <authorList>
            <person name="Klenk H.-P."/>
        </authorList>
    </citation>
    <scope>NUCLEOTIDE SEQUENCE</scope>
    <source>
        <strain evidence="2">DSM 45356</strain>
    </source>
</reference>
<organism evidence="2 3">
    <name type="scientific">Longispora fulva</name>
    <dbReference type="NCBI Taxonomy" id="619741"/>
    <lineage>
        <taxon>Bacteria</taxon>
        <taxon>Bacillati</taxon>
        <taxon>Actinomycetota</taxon>
        <taxon>Actinomycetes</taxon>
        <taxon>Micromonosporales</taxon>
        <taxon>Micromonosporaceae</taxon>
        <taxon>Longispora</taxon>
    </lineage>
</organism>
<comment type="caution">
    <text evidence="2">The sequence shown here is derived from an EMBL/GenBank/DDBJ whole genome shotgun (WGS) entry which is preliminary data.</text>
</comment>
<sequence>MAQNSATRRLTAGQQRKEARDAEREALQLMENRIPLIGSLRLAAVARNDAASALDAAAVRTRELVEEARQRGAALVAEARRQGALLEEDAQRQAGEAEAAYAEAFDAAAAAWTEPTLLDLQYALPVRAPRKRAKPARRVPEQRGPAPAEDVVVEVHAPQVGLTSWGQSQGAAVE</sequence>
<dbReference type="EMBL" id="JADOUF010000001">
    <property type="protein sequence ID" value="MBG6140488.1"/>
    <property type="molecule type" value="Genomic_DNA"/>
</dbReference>
<feature type="region of interest" description="Disordered" evidence="1">
    <location>
        <begin position="131"/>
        <end position="152"/>
    </location>
</feature>
<accession>A0A8J7H2L8</accession>